<dbReference type="EMBL" id="FPAG01000008">
    <property type="protein sequence ID" value="SFT10086.1"/>
    <property type="molecule type" value="Genomic_DNA"/>
</dbReference>
<evidence type="ECO:0000256" key="1">
    <source>
        <dbReference type="SAM" id="SignalP"/>
    </source>
</evidence>
<dbReference type="NCBIfam" id="TIGR03519">
    <property type="entry name" value="T9SS_PorP_fam"/>
    <property type="match status" value="1"/>
</dbReference>
<dbReference type="InterPro" id="IPR019861">
    <property type="entry name" value="PorP/SprF_Bacteroidetes"/>
</dbReference>
<proteinExistence type="predicted"/>
<protein>
    <submittedName>
        <fullName evidence="2">Type IX secretion system membrane protein, PorP/SprF family</fullName>
    </submittedName>
</protein>
<accession>A0A1I6V8V2</accession>
<dbReference type="Proteomes" id="UP000183209">
    <property type="component" value="Unassembled WGS sequence"/>
</dbReference>
<keyword evidence="1" id="KW-0732">Signal</keyword>
<dbReference type="RefSeq" id="WP_038262236.1">
    <property type="nucleotide sequence ID" value="NZ_FPAG01000008.1"/>
</dbReference>
<reference evidence="2 3" key="1">
    <citation type="submission" date="2016-10" db="EMBL/GenBank/DDBJ databases">
        <authorList>
            <person name="de Groot N.N."/>
        </authorList>
    </citation>
    <scope>NUCLEOTIDE SEQUENCE [LARGE SCALE GENOMIC DNA]</scope>
    <source>
        <strain evidence="2 3">CGMCC 1.6114</strain>
    </source>
</reference>
<feature type="signal peptide" evidence="1">
    <location>
        <begin position="1"/>
        <end position="21"/>
    </location>
</feature>
<name>A0A1I6V8V2_9FLAO</name>
<dbReference type="AlphaFoldDB" id="A0A1I6V8V2"/>
<sequence length="304" mass="34348">MKTIKKIIILVLLLSGVHAFSQQLPQFTQYMFNTIAINPAYAGSREGVSVVGLHRSQWAGFEGGPSTQTLSGHSPLRKRPKVGLGFSFINDNLGYENTMYFYGDFSYTVKVGRETKLSFGLKGGVTHYSLDDELLATNDPYYDTFQNRWNPNFGAGAYLRSDRWYVGLSTPRILTNDNIEGESAGLDYKAMERVNYYLTGGYVFDINHSVKFKPAMILKATNGAPLSLDATANFLFFEKLWLGAAYRVDSFNTFGAIIDFHFSKKLQLGYAYELPVAGIRPYTYGTHEILLIYEFKFKTCDCYF</sequence>
<evidence type="ECO:0000313" key="3">
    <source>
        <dbReference type="Proteomes" id="UP000183209"/>
    </source>
</evidence>
<evidence type="ECO:0000313" key="2">
    <source>
        <dbReference type="EMBL" id="SFT10086.1"/>
    </source>
</evidence>
<organism evidence="2 3">
    <name type="scientific">Zhouia amylolytica</name>
    <dbReference type="NCBI Taxonomy" id="376730"/>
    <lineage>
        <taxon>Bacteria</taxon>
        <taxon>Pseudomonadati</taxon>
        <taxon>Bacteroidota</taxon>
        <taxon>Flavobacteriia</taxon>
        <taxon>Flavobacteriales</taxon>
        <taxon>Flavobacteriaceae</taxon>
        <taxon>Zhouia</taxon>
    </lineage>
</organism>
<gene>
    <name evidence="2" type="ORF">SAMN04487906_2956</name>
</gene>
<dbReference type="Pfam" id="PF11751">
    <property type="entry name" value="PorP_SprF"/>
    <property type="match status" value="1"/>
</dbReference>
<feature type="chain" id="PRO_5010361348" evidence="1">
    <location>
        <begin position="22"/>
        <end position="304"/>
    </location>
</feature>
<dbReference type="OrthoDB" id="1114455at2"/>